<protein>
    <submittedName>
        <fullName evidence="7">SCO2/SenC family protein</fullName>
    </submittedName>
</protein>
<evidence type="ECO:0000259" key="6">
    <source>
        <dbReference type="PROSITE" id="PS51352"/>
    </source>
</evidence>
<organism evidence="7 8">
    <name type="scientific">Tenacibaculum maritimum NCIMB 2154</name>
    <dbReference type="NCBI Taxonomy" id="1349785"/>
    <lineage>
        <taxon>Bacteria</taxon>
        <taxon>Pseudomonadati</taxon>
        <taxon>Bacteroidota</taxon>
        <taxon>Flavobacteriia</taxon>
        <taxon>Flavobacteriales</taxon>
        <taxon>Flavobacteriaceae</taxon>
        <taxon>Tenacibaculum</taxon>
    </lineage>
</organism>
<dbReference type="PANTHER" id="PTHR12151:SF25">
    <property type="entry name" value="LINALOOL DEHYDRATASE_ISOMERASE DOMAIN-CONTAINING PROTEIN"/>
    <property type="match status" value="1"/>
</dbReference>
<accession>A0A2H1EDR6</accession>
<dbReference type="Proteomes" id="UP000231564">
    <property type="component" value="Chromosome MARIT"/>
</dbReference>
<dbReference type="AlphaFoldDB" id="A0A2H1EDR6"/>
<comment type="similarity">
    <text evidence="1">Belongs to the SCO1/2 family.</text>
</comment>
<evidence type="ECO:0000256" key="2">
    <source>
        <dbReference type="ARBA" id="ARBA00023008"/>
    </source>
</evidence>
<evidence type="ECO:0000256" key="4">
    <source>
        <dbReference type="PIRSR" id="PIRSR603782-2"/>
    </source>
</evidence>
<keyword evidence="4" id="KW-1015">Disulfide bond</keyword>
<dbReference type="Gene3D" id="3.40.30.10">
    <property type="entry name" value="Glutaredoxin"/>
    <property type="match status" value="1"/>
</dbReference>
<dbReference type="RefSeq" id="WP_100211909.1">
    <property type="nucleotide sequence ID" value="NZ_CP138495.1"/>
</dbReference>
<reference evidence="7 8" key="1">
    <citation type="submission" date="2016-11" db="EMBL/GenBank/DDBJ databases">
        <authorList>
            <person name="Jaros S."/>
            <person name="Januszkiewicz K."/>
            <person name="Wedrychowicz H."/>
        </authorList>
    </citation>
    <scope>NUCLEOTIDE SEQUENCE [LARGE SCALE GENOMIC DNA]</scope>
    <source>
        <strain evidence="7">NCIMB 2154T</strain>
    </source>
</reference>
<dbReference type="STRING" id="1349785.GCA_000509405_01598"/>
<dbReference type="EMBL" id="LT634361">
    <property type="protein sequence ID" value="SFZ85101.1"/>
    <property type="molecule type" value="Genomic_DNA"/>
</dbReference>
<feature type="transmembrane region" description="Helical" evidence="5">
    <location>
        <begin position="12"/>
        <end position="31"/>
    </location>
</feature>
<dbReference type="CDD" id="cd02968">
    <property type="entry name" value="SCO"/>
    <property type="match status" value="1"/>
</dbReference>
<feature type="disulfide bond" description="Redox-active" evidence="4">
    <location>
        <begin position="95"/>
        <end position="99"/>
    </location>
</feature>
<dbReference type="GeneID" id="47724498"/>
<keyword evidence="8" id="KW-1185">Reference proteome</keyword>
<dbReference type="PANTHER" id="PTHR12151">
    <property type="entry name" value="ELECTRON TRANSPORT PROTIN SCO1/SENC FAMILY MEMBER"/>
    <property type="match status" value="1"/>
</dbReference>
<gene>
    <name evidence="7" type="primary">senC</name>
    <name evidence="7" type="ORF">MARIT_3055</name>
</gene>
<dbReference type="KEGG" id="tmar:MARIT_3055"/>
<dbReference type="SUPFAM" id="SSF52833">
    <property type="entry name" value="Thioredoxin-like"/>
    <property type="match status" value="1"/>
</dbReference>
<dbReference type="InterPro" id="IPR036249">
    <property type="entry name" value="Thioredoxin-like_sf"/>
</dbReference>
<sequence length="226" mass="26457">MNLQFFKKSKYTLIFIIVFSAIAIPVFYHLLKVDKKLRIYNPVDFNPRLVDASVKHVKKNHTIADFKLVNQNGKIITNKNYDGKIYIADFFFTRCPSICVLMADNMMKLQEYYKNDEDIMFLSHSVTPVIDSVSVLRAYANRKGVIDEKWNVTTGSKKHIYALARKSYFAVLDEGEGDEDDFIHTENFVLIDKERRIRGSYDGTDKKNIQKIIDDIQMLKEEYSRR</sequence>
<evidence type="ECO:0000313" key="7">
    <source>
        <dbReference type="EMBL" id="SFZ85101.1"/>
    </source>
</evidence>
<dbReference type="Pfam" id="PF02630">
    <property type="entry name" value="SCO1-SenC"/>
    <property type="match status" value="1"/>
</dbReference>
<keyword evidence="2 3" id="KW-0186">Copper</keyword>
<name>A0A2H1EDR6_9FLAO</name>
<feature type="binding site" evidence="3">
    <location>
        <position position="99"/>
    </location>
    <ligand>
        <name>Cu cation</name>
        <dbReference type="ChEBI" id="CHEBI:23378"/>
    </ligand>
</feature>
<keyword evidence="3" id="KW-0479">Metal-binding</keyword>
<dbReference type="InterPro" id="IPR013766">
    <property type="entry name" value="Thioredoxin_domain"/>
</dbReference>
<feature type="binding site" evidence="3">
    <location>
        <position position="95"/>
    </location>
    <ligand>
        <name>Cu cation</name>
        <dbReference type="ChEBI" id="CHEBI:23378"/>
    </ligand>
</feature>
<dbReference type="InterPro" id="IPR003782">
    <property type="entry name" value="SCO1/SenC"/>
</dbReference>
<feature type="binding site" evidence="3">
    <location>
        <position position="184"/>
    </location>
    <ligand>
        <name>Cu cation</name>
        <dbReference type="ChEBI" id="CHEBI:23378"/>
    </ligand>
</feature>
<keyword evidence="5" id="KW-0472">Membrane</keyword>
<evidence type="ECO:0000256" key="5">
    <source>
        <dbReference type="SAM" id="Phobius"/>
    </source>
</evidence>
<evidence type="ECO:0000256" key="3">
    <source>
        <dbReference type="PIRSR" id="PIRSR603782-1"/>
    </source>
</evidence>
<keyword evidence="5" id="KW-1133">Transmembrane helix</keyword>
<dbReference type="OrthoDB" id="9811998at2"/>
<feature type="domain" description="Thioredoxin" evidence="6">
    <location>
        <begin position="57"/>
        <end position="221"/>
    </location>
</feature>
<keyword evidence="5" id="KW-0812">Transmembrane</keyword>
<evidence type="ECO:0000313" key="8">
    <source>
        <dbReference type="Proteomes" id="UP000231564"/>
    </source>
</evidence>
<dbReference type="GO" id="GO:0046872">
    <property type="term" value="F:metal ion binding"/>
    <property type="evidence" value="ECO:0007669"/>
    <property type="project" value="UniProtKB-KW"/>
</dbReference>
<dbReference type="PROSITE" id="PS51352">
    <property type="entry name" value="THIOREDOXIN_2"/>
    <property type="match status" value="1"/>
</dbReference>
<evidence type="ECO:0000256" key="1">
    <source>
        <dbReference type="ARBA" id="ARBA00010996"/>
    </source>
</evidence>
<proteinExistence type="inferred from homology"/>